<dbReference type="Pfam" id="PF02694">
    <property type="entry name" value="UPF0060"/>
    <property type="match status" value="1"/>
</dbReference>
<dbReference type="Proteomes" id="UP000006735">
    <property type="component" value="Chromosome"/>
</dbReference>
<dbReference type="KEGG" id="xoo:XOO4784"/>
<evidence type="ECO:0000313" key="2">
    <source>
        <dbReference type="EMBL" id="ABJ89926.1"/>
    </source>
</evidence>
<keyword evidence="1" id="KW-1133">Transmembrane helix</keyword>
<dbReference type="EMBL" id="AE013598">
    <property type="protein sequence ID" value="ABJ89926.1"/>
    <property type="molecule type" value="Genomic_DNA"/>
</dbReference>
<organism evidence="2 3">
    <name type="scientific">Xanthomonas oryzae pv. oryzae (strain KACC10331 / KXO85)</name>
    <dbReference type="NCBI Taxonomy" id="291331"/>
    <lineage>
        <taxon>Bacteria</taxon>
        <taxon>Pseudomonadati</taxon>
        <taxon>Pseudomonadota</taxon>
        <taxon>Gammaproteobacteria</taxon>
        <taxon>Lysobacterales</taxon>
        <taxon>Lysobacteraceae</taxon>
        <taxon>Xanthomonas</taxon>
    </lineage>
</organism>
<keyword evidence="3" id="KW-1185">Reference proteome</keyword>
<reference evidence="2 3" key="1">
    <citation type="journal article" date="2005" name="Nucleic Acids Res.">
        <title>The genome sequence of Xanthomonas oryzae pathovar oryzae KACC10331, the bacterial blight pathogen of rice.</title>
        <authorList>
            <person name="Lee B.M."/>
            <person name="Park Y.J."/>
            <person name="Park D.S."/>
            <person name="Kang H.W."/>
            <person name="Kim J.G."/>
            <person name="Song E.S."/>
            <person name="Park I.C."/>
            <person name="Yoon U.H."/>
            <person name="Hahn J.H."/>
            <person name="Koo B.S."/>
            <person name="Lee G.B."/>
            <person name="Kim H."/>
            <person name="Park H.S."/>
            <person name="Yoon K.O."/>
            <person name="Kim J.H."/>
            <person name="Jung C.H."/>
            <person name="Koh N.H."/>
            <person name="Seo J.S."/>
            <person name="Go S.J."/>
        </authorList>
    </citation>
    <scope>NUCLEOTIDE SEQUENCE [LARGE SCALE GENOMIC DNA]</scope>
    <source>
        <strain evidence="3">KACC10331 / KXO85</strain>
    </source>
</reference>
<evidence type="ECO:0000256" key="1">
    <source>
        <dbReference type="SAM" id="Phobius"/>
    </source>
</evidence>
<keyword evidence="1" id="KW-0812">Transmembrane</keyword>
<dbReference type="STRING" id="291331.XOO4784"/>
<keyword evidence="1" id="KW-0472">Membrane</keyword>
<sequence length="31" mass="3344">MDGVTPTRWDLLGAVCCLFGMAIIMFAPRSA</sequence>
<dbReference type="GO" id="GO:0016020">
    <property type="term" value="C:membrane"/>
    <property type="evidence" value="ECO:0007669"/>
    <property type="project" value="InterPro"/>
</dbReference>
<dbReference type="AlphaFoldDB" id="Q05I06"/>
<gene>
    <name evidence="2" type="ordered locus">XOO4784</name>
</gene>
<accession>Q05I06</accession>
<feature type="transmembrane region" description="Helical" evidence="1">
    <location>
        <begin position="12"/>
        <end position="28"/>
    </location>
</feature>
<evidence type="ECO:0000313" key="3">
    <source>
        <dbReference type="Proteomes" id="UP000006735"/>
    </source>
</evidence>
<dbReference type="HOGENOM" id="CLU_220254_0_0_6"/>
<proteinExistence type="predicted"/>
<protein>
    <submittedName>
        <fullName evidence="2">Uncharacterized protein</fullName>
    </submittedName>
</protein>
<name>Q05I06_XANOR</name>
<dbReference type="InterPro" id="IPR003844">
    <property type="entry name" value="UPF0060"/>
</dbReference>